<reference evidence="1" key="2">
    <citation type="journal article" date="2022" name="Res Sq">
        <title>Comparative Genomics Reveals Insights into the Divergent Evolution of Astigmatic Mites and Household Pest Adaptations.</title>
        <authorList>
            <person name="Xiong Q."/>
            <person name="Wan A.T.-Y."/>
            <person name="Liu X.-Y."/>
            <person name="Fung C.S.-H."/>
            <person name="Xiao X."/>
            <person name="Malainual N."/>
            <person name="Hou J."/>
            <person name="Wang L."/>
            <person name="Wang M."/>
            <person name="Yang K."/>
            <person name="Cui Y."/>
            <person name="Leung E."/>
            <person name="Nong W."/>
            <person name="Shin S.-K."/>
            <person name="Au S."/>
            <person name="Jeong K.Y."/>
            <person name="Chew F.T."/>
            <person name="Hui J."/>
            <person name="Leung T.F."/>
            <person name="Tungtrongchitr A."/>
            <person name="Zhong N."/>
            <person name="Liu Z."/>
            <person name="Tsui S."/>
        </authorList>
    </citation>
    <scope>NUCLEOTIDE SEQUENCE</scope>
    <source>
        <strain evidence="1">Derf</strain>
        <tissue evidence="1">Whole organism</tissue>
    </source>
</reference>
<dbReference type="AlphaFoldDB" id="A0A922KXY9"/>
<keyword evidence="2" id="KW-1185">Reference proteome</keyword>
<name>A0A922KXY9_DERFA</name>
<evidence type="ECO:0000313" key="1">
    <source>
        <dbReference type="EMBL" id="KAH9496963.1"/>
    </source>
</evidence>
<gene>
    <name evidence="1" type="ORF">DERF_012984</name>
</gene>
<dbReference type="EMBL" id="ASGP02000007">
    <property type="protein sequence ID" value="KAH9496963.1"/>
    <property type="molecule type" value="Genomic_DNA"/>
</dbReference>
<comment type="caution">
    <text evidence="1">The sequence shown here is derived from an EMBL/GenBank/DDBJ whole genome shotgun (WGS) entry which is preliminary data.</text>
</comment>
<protein>
    <submittedName>
        <fullName evidence="1">Uncharacterized protein</fullName>
    </submittedName>
</protein>
<dbReference type="Proteomes" id="UP000790347">
    <property type="component" value="Unassembled WGS sequence"/>
</dbReference>
<sequence>MTRECLESHLVTRWHLKDNVAIMGMECGHKIRICQPIVPIRHEIKGLKTEGQQMAKIDYCPFMELIAKRI</sequence>
<proteinExistence type="predicted"/>
<accession>A0A922KXY9</accession>
<evidence type="ECO:0000313" key="2">
    <source>
        <dbReference type="Proteomes" id="UP000790347"/>
    </source>
</evidence>
<reference evidence="1" key="1">
    <citation type="submission" date="2013-05" db="EMBL/GenBank/DDBJ databases">
        <authorList>
            <person name="Yim A.K.Y."/>
            <person name="Chan T.F."/>
            <person name="Ji K.M."/>
            <person name="Liu X.Y."/>
            <person name="Zhou J.W."/>
            <person name="Li R.Q."/>
            <person name="Yang K.Y."/>
            <person name="Li J."/>
            <person name="Li M."/>
            <person name="Law P.T.W."/>
            <person name="Wu Y.L."/>
            <person name="Cai Z.L."/>
            <person name="Qin H."/>
            <person name="Bao Y."/>
            <person name="Leung R.K.K."/>
            <person name="Ng P.K.S."/>
            <person name="Zou J."/>
            <person name="Zhong X.J."/>
            <person name="Ran P.X."/>
            <person name="Zhong N.S."/>
            <person name="Liu Z.G."/>
            <person name="Tsui S.K.W."/>
        </authorList>
    </citation>
    <scope>NUCLEOTIDE SEQUENCE</scope>
    <source>
        <strain evidence="1">Derf</strain>
        <tissue evidence="1">Whole organism</tissue>
    </source>
</reference>
<organism evidence="1 2">
    <name type="scientific">Dermatophagoides farinae</name>
    <name type="common">American house dust mite</name>
    <dbReference type="NCBI Taxonomy" id="6954"/>
    <lineage>
        <taxon>Eukaryota</taxon>
        <taxon>Metazoa</taxon>
        <taxon>Ecdysozoa</taxon>
        <taxon>Arthropoda</taxon>
        <taxon>Chelicerata</taxon>
        <taxon>Arachnida</taxon>
        <taxon>Acari</taxon>
        <taxon>Acariformes</taxon>
        <taxon>Sarcoptiformes</taxon>
        <taxon>Astigmata</taxon>
        <taxon>Psoroptidia</taxon>
        <taxon>Analgoidea</taxon>
        <taxon>Pyroglyphidae</taxon>
        <taxon>Dermatophagoidinae</taxon>
        <taxon>Dermatophagoides</taxon>
    </lineage>
</organism>